<feature type="transmembrane region" description="Helical" evidence="1">
    <location>
        <begin position="100"/>
        <end position="120"/>
    </location>
</feature>
<feature type="transmembrane region" description="Helical" evidence="1">
    <location>
        <begin position="35"/>
        <end position="55"/>
    </location>
</feature>
<gene>
    <name evidence="2" type="ORF">F0919_13505</name>
</gene>
<dbReference type="AlphaFoldDB" id="A0A5M6CEL0"/>
<name>A0A5M6CEL0_9BACT</name>
<comment type="caution">
    <text evidence="2">The sequence shown here is derived from an EMBL/GenBank/DDBJ whole genome shotgun (WGS) entry which is preliminary data.</text>
</comment>
<evidence type="ECO:0000313" key="3">
    <source>
        <dbReference type="Proteomes" id="UP000323632"/>
    </source>
</evidence>
<keyword evidence="1" id="KW-1133">Transmembrane helix</keyword>
<feature type="transmembrane region" description="Helical" evidence="1">
    <location>
        <begin position="62"/>
        <end position="80"/>
    </location>
</feature>
<dbReference type="Proteomes" id="UP000323632">
    <property type="component" value="Unassembled WGS sequence"/>
</dbReference>
<organism evidence="2 3">
    <name type="scientific">Taibaiella lutea</name>
    <dbReference type="NCBI Taxonomy" id="2608001"/>
    <lineage>
        <taxon>Bacteria</taxon>
        <taxon>Pseudomonadati</taxon>
        <taxon>Bacteroidota</taxon>
        <taxon>Chitinophagia</taxon>
        <taxon>Chitinophagales</taxon>
        <taxon>Chitinophagaceae</taxon>
        <taxon>Taibaiella</taxon>
    </lineage>
</organism>
<reference evidence="2 3" key="1">
    <citation type="submission" date="2019-09" db="EMBL/GenBank/DDBJ databases">
        <title>Genome sequence and assembly of Taibaiella sp.</title>
        <authorList>
            <person name="Chhetri G."/>
        </authorList>
    </citation>
    <scope>NUCLEOTIDE SEQUENCE [LARGE SCALE GENOMIC DNA]</scope>
    <source>
        <strain evidence="2 3">KVB11</strain>
    </source>
</reference>
<keyword evidence="1" id="KW-0472">Membrane</keyword>
<dbReference type="RefSeq" id="WP_150033298.1">
    <property type="nucleotide sequence ID" value="NZ_VWSH01000003.1"/>
</dbReference>
<protein>
    <submittedName>
        <fullName evidence="2">Uncharacterized protein</fullName>
    </submittedName>
</protein>
<proteinExistence type="predicted"/>
<sequence>MAKKKYTNARPANYRKKALSELKAKYPYYNLKSNLFIGVPFLGGLFLTIWEINIYRVTFISVYILLSIWVLTGVLITPLFRKTFNIYCFNPYTPERSPLFFHFLFNIVSFGGIVIFLFMWTNQTLNDHIKIVKELPVVSSGHLAKSRHSCGDPYVNVIYKNQEKQLVFPCGTEIENYNNVYVEITKGLFGFDVITNQTLVEGDW</sequence>
<dbReference type="EMBL" id="VWSH01000003">
    <property type="protein sequence ID" value="KAA5533551.1"/>
    <property type="molecule type" value="Genomic_DNA"/>
</dbReference>
<accession>A0A5M6CEL0</accession>
<keyword evidence="3" id="KW-1185">Reference proteome</keyword>
<evidence type="ECO:0000313" key="2">
    <source>
        <dbReference type="EMBL" id="KAA5533551.1"/>
    </source>
</evidence>
<keyword evidence="1" id="KW-0812">Transmembrane</keyword>
<evidence type="ECO:0000256" key="1">
    <source>
        <dbReference type="SAM" id="Phobius"/>
    </source>
</evidence>